<dbReference type="GO" id="GO:0016024">
    <property type="term" value="P:CDP-diacylglycerol biosynthetic process"/>
    <property type="evidence" value="ECO:0007669"/>
    <property type="project" value="UniProtKB-UniPathway"/>
</dbReference>
<comment type="similarity">
    <text evidence="5 18">Belongs to the CDS family.</text>
</comment>
<dbReference type="GO" id="GO:0004605">
    <property type="term" value="F:phosphatidate cytidylyltransferase activity"/>
    <property type="evidence" value="ECO:0007669"/>
    <property type="project" value="UniProtKB-EC"/>
</dbReference>
<name>A0A136WFM0_9FIRM</name>
<keyword evidence="11 18" id="KW-0812">Transmembrane</keyword>
<evidence type="ECO:0000256" key="14">
    <source>
        <dbReference type="ARBA" id="ARBA00023098"/>
    </source>
</evidence>
<evidence type="ECO:0000256" key="6">
    <source>
        <dbReference type="ARBA" id="ARBA00012487"/>
    </source>
</evidence>
<dbReference type="AlphaFoldDB" id="A0A136WFM0"/>
<organism evidence="20 21">
    <name type="scientific">Anaerotignum neopropionicum</name>
    <dbReference type="NCBI Taxonomy" id="36847"/>
    <lineage>
        <taxon>Bacteria</taxon>
        <taxon>Bacillati</taxon>
        <taxon>Bacillota</taxon>
        <taxon>Clostridia</taxon>
        <taxon>Lachnospirales</taxon>
        <taxon>Anaerotignaceae</taxon>
        <taxon>Anaerotignum</taxon>
    </lineage>
</organism>
<evidence type="ECO:0000256" key="7">
    <source>
        <dbReference type="ARBA" id="ARBA00019373"/>
    </source>
</evidence>
<keyword evidence="15 19" id="KW-0472">Membrane</keyword>
<evidence type="ECO:0000256" key="8">
    <source>
        <dbReference type="ARBA" id="ARBA00022475"/>
    </source>
</evidence>
<evidence type="ECO:0000313" key="20">
    <source>
        <dbReference type="EMBL" id="KXL53193.1"/>
    </source>
</evidence>
<evidence type="ECO:0000256" key="13">
    <source>
        <dbReference type="ARBA" id="ARBA00022989"/>
    </source>
</evidence>
<comment type="caution">
    <text evidence="20">The sequence shown here is derived from an EMBL/GenBank/DDBJ whole genome shotgun (WGS) entry which is preliminary data.</text>
</comment>
<feature type="transmembrane region" description="Helical" evidence="19">
    <location>
        <begin position="172"/>
        <end position="190"/>
    </location>
</feature>
<dbReference type="OrthoDB" id="9799199at2"/>
<evidence type="ECO:0000256" key="11">
    <source>
        <dbReference type="ARBA" id="ARBA00022692"/>
    </source>
</evidence>
<evidence type="ECO:0000256" key="17">
    <source>
        <dbReference type="ARBA" id="ARBA00023264"/>
    </source>
</evidence>
<dbReference type="PATRIC" id="fig|36847.3.peg.1349"/>
<keyword evidence="21" id="KW-1185">Reference proteome</keyword>
<dbReference type="EC" id="2.7.7.41" evidence="6 18"/>
<comment type="pathway">
    <text evidence="4">Lipid metabolism.</text>
</comment>
<dbReference type="Pfam" id="PF01148">
    <property type="entry name" value="CTP_transf_1"/>
    <property type="match status" value="1"/>
</dbReference>
<evidence type="ECO:0000256" key="16">
    <source>
        <dbReference type="ARBA" id="ARBA00023209"/>
    </source>
</evidence>
<dbReference type="PANTHER" id="PTHR46382">
    <property type="entry name" value="PHOSPHATIDATE CYTIDYLYLTRANSFERASE"/>
    <property type="match status" value="1"/>
</dbReference>
<dbReference type="STRING" id="36847.CLNEO_11640"/>
<accession>A0A136WFM0</accession>
<keyword evidence="13 19" id="KW-1133">Transmembrane helix</keyword>
<evidence type="ECO:0000256" key="5">
    <source>
        <dbReference type="ARBA" id="ARBA00010185"/>
    </source>
</evidence>
<feature type="transmembrane region" description="Helical" evidence="19">
    <location>
        <begin position="202"/>
        <end position="220"/>
    </location>
</feature>
<dbReference type="PANTHER" id="PTHR46382:SF1">
    <property type="entry name" value="PHOSPHATIDATE CYTIDYLYLTRANSFERASE"/>
    <property type="match status" value="1"/>
</dbReference>
<evidence type="ECO:0000256" key="15">
    <source>
        <dbReference type="ARBA" id="ARBA00023136"/>
    </source>
</evidence>
<comment type="catalytic activity">
    <reaction evidence="1 18">
        <text>a 1,2-diacyl-sn-glycero-3-phosphate + CTP + H(+) = a CDP-1,2-diacyl-sn-glycerol + diphosphate</text>
        <dbReference type="Rhea" id="RHEA:16229"/>
        <dbReference type="ChEBI" id="CHEBI:15378"/>
        <dbReference type="ChEBI" id="CHEBI:33019"/>
        <dbReference type="ChEBI" id="CHEBI:37563"/>
        <dbReference type="ChEBI" id="CHEBI:58332"/>
        <dbReference type="ChEBI" id="CHEBI:58608"/>
        <dbReference type="EC" id="2.7.7.41"/>
    </reaction>
</comment>
<evidence type="ECO:0000313" key="21">
    <source>
        <dbReference type="Proteomes" id="UP000070539"/>
    </source>
</evidence>
<dbReference type="Proteomes" id="UP000070539">
    <property type="component" value="Unassembled WGS sequence"/>
</dbReference>
<evidence type="ECO:0000256" key="19">
    <source>
        <dbReference type="SAM" id="Phobius"/>
    </source>
</evidence>
<feature type="transmembrane region" description="Helical" evidence="19">
    <location>
        <begin position="106"/>
        <end position="125"/>
    </location>
</feature>
<comment type="subcellular location">
    <subcellularLocation>
        <location evidence="2">Cell membrane</location>
        <topology evidence="2">Multi-pass membrane protein</topology>
    </subcellularLocation>
</comment>
<dbReference type="EMBL" id="LRVM01000003">
    <property type="protein sequence ID" value="KXL53193.1"/>
    <property type="molecule type" value="Genomic_DNA"/>
</dbReference>
<comment type="pathway">
    <text evidence="3 18">Phospholipid metabolism; CDP-diacylglycerol biosynthesis; CDP-diacylglycerol from sn-glycerol 3-phosphate: step 3/3.</text>
</comment>
<feature type="transmembrane region" description="Helical" evidence="19">
    <location>
        <begin position="252"/>
        <end position="270"/>
    </location>
</feature>
<keyword evidence="14" id="KW-0443">Lipid metabolism</keyword>
<keyword evidence="12 18" id="KW-0548">Nucleotidyltransferase</keyword>
<dbReference type="UniPathway" id="UPA00557">
    <property type="reaction ID" value="UER00614"/>
</dbReference>
<dbReference type="InterPro" id="IPR000374">
    <property type="entry name" value="PC_trans"/>
</dbReference>
<reference evidence="20 21" key="1">
    <citation type="submission" date="2016-01" db="EMBL/GenBank/DDBJ databases">
        <title>Genome sequence of Clostridium neopropionicum X4, DSM-3847.</title>
        <authorList>
            <person name="Poehlein A."/>
            <person name="Beck M.H."/>
            <person name="Bengelsdorf F.R."/>
            <person name="Daniel R."/>
            <person name="Duerre P."/>
        </authorList>
    </citation>
    <scope>NUCLEOTIDE SEQUENCE [LARGE SCALE GENOMIC DNA]</scope>
    <source>
        <strain evidence="20 21">DSM-3847</strain>
    </source>
</reference>
<proteinExistence type="inferred from homology"/>
<feature type="transmembrane region" description="Helical" evidence="19">
    <location>
        <begin position="76"/>
        <end position="94"/>
    </location>
</feature>
<dbReference type="GO" id="GO:0005886">
    <property type="term" value="C:plasma membrane"/>
    <property type="evidence" value="ECO:0007669"/>
    <property type="project" value="UniProtKB-SubCell"/>
</dbReference>
<keyword evidence="16" id="KW-0594">Phospholipid biosynthesis</keyword>
<evidence type="ECO:0000256" key="3">
    <source>
        <dbReference type="ARBA" id="ARBA00005119"/>
    </source>
</evidence>
<evidence type="ECO:0000256" key="9">
    <source>
        <dbReference type="ARBA" id="ARBA00022516"/>
    </source>
</evidence>
<evidence type="ECO:0000256" key="1">
    <source>
        <dbReference type="ARBA" id="ARBA00001698"/>
    </source>
</evidence>
<dbReference type="RefSeq" id="WP_157723487.1">
    <property type="nucleotide sequence ID" value="NZ_LRVM01000003.1"/>
</dbReference>
<gene>
    <name evidence="20" type="primary">cdsA</name>
    <name evidence="20" type="ORF">CLNEO_11640</name>
</gene>
<keyword evidence="9" id="KW-0444">Lipid biosynthesis</keyword>
<keyword evidence="17" id="KW-1208">Phospholipid metabolism</keyword>
<feature type="transmembrane region" description="Helical" evidence="19">
    <location>
        <begin position="132"/>
        <end position="152"/>
    </location>
</feature>
<evidence type="ECO:0000256" key="18">
    <source>
        <dbReference type="RuleBase" id="RU003938"/>
    </source>
</evidence>
<sequence>MKTRIISAVVLLPFLIFLVVSGGFWLKTSMVVLGLMGMHEFYQAFSKQNTGLHVIGYAFALFYGFFMEQIINADNYFNIFVSLFLVVLMIYTVICHDRTNALEGMTGFFGFFYAFFLLSHIYLIREFAYGKYLVWLAFIAAFGCDTGAYFVGINFGKHKLIPSLSPKKTIEGAIGGIVTATLISLAYGLWIGKVVVFEDVNLLLLCGLAGFFGSFLAQIGDLAASAMKRINGIKDFGKLIPGHGGVLDRFDSVILTAPALYYIMFFLIRVKP</sequence>
<protein>
    <recommendedName>
        <fullName evidence="7 18">Phosphatidate cytidylyltransferase</fullName>
        <ecNumber evidence="6 18">2.7.7.41</ecNumber>
    </recommendedName>
</protein>
<evidence type="ECO:0000256" key="12">
    <source>
        <dbReference type="ARBA" id="ARBA00022695"/>
    </source>
</evidence>
<feature type="transmembrane region" description="Helical" evidence="19">
    <location>
        <begin position="5"/>
        <end position="26"/>
    </location>
</feature>
<keyword evidence="8" id="KW-1003">Cell membrane</keyword>
<evidence type="ECO:0000256" key="10">
    <source>
        <dbReference type="ARBA" id="ARBA00022679"/>
    </source>
</evidence>
<evidence type="ECO:0000256" key="4">
    <source>
        <dbReference type="ARBA" id="ARBA00005189"/>
    </source>
</evidence>
<evidence type="ECO:0000256" key="2">
    <source>
        <dbReference type="ARBA" id="ARBA00004651"/>
    </source>
</evidence>
<keyword evidence="10 18" id="KW-0808">Transferase</keyword>
<feature type="transmembrane region" description="Helical" evidence="19">
    <location>
        <begin position="50"/>
        <end position="67"/>
    </location>
</feature>
<dbReference type="PROSITE" id="PS01315">
    <property type="entry name" value="CDS"/>
    <property type="match status" value="1"/>
</dbReference>